<dbReference type="SUPFAM" id="SSF56425">
    <property type="entry name" value="Succinate dehydrogenase/fumarate reductase flavoprotein, catalytic domain"/>
    <property type="match status" value="1"/>
</dbReference>
<dbReference type="GO" id="GO:0016491">
    <property type="term" value="F:oxidoreductase activity"/>
    <property type="evidence" value="ECO:0007669"/>
    <property type="project" value="UniProtKB-KW"/>
</dbReference>
<dbReference type="InterPro" id="IPR050315">
    <property type="entry name" value="FAD-oxidoreductase_2"/>
</dbReference>
<keyword evidence="3" id="KW-0274">FAD</keyword>
<dbReference type="InterPro" id="IPR027477">
    <property type="entry name" value="Succ_DH/fumarate_Rdtase_cat_sf"/>
</dbReference>
<reference evidence="7" key="1">
    <citation type="submission" date="2016-10" db="EMBL/GenBank/DDBJ databases">
        <authorList>
            <person name="Varghese N."/>
            <person name="Submissions S."/>
        </authorList>
    </citation>
    <scope>NUCLEOTIDE SEQUENCE [LARGE SCALE GENOMIC DNA]</scope>
    <source>
        <strain evidence="7">LMG 24000</strain>
    </source>
</reference>
<feature type="domain" description="FAD-dependent oxidoreductase 2 FAD-binding" evidence="5">
    <location>
        <begin position="415"/>
        <end position="478"/>
    </location>
</feature>
<dbReference type="Proteomes" id="UP000198638">
    <property type="component" value="Unassembled WGS sequence"/>
</dbReference>
<protein>
    <submittedName>
        <fullName evidence="6">Fumarate reductase flavoprotein subunit</fullName>
    </submittedName>
</protein>
<keyword evidence="4" id="KW-0560">Oxidoreductase</keyword>
<keyword evidence="7" id="KW-1185">Reference proteome</keyword>
<organism evidence="6 7">
    <name type="scientific">Paraburkholderia sartisoli</name>
    <dbReference type="NCBI Taxonomy" id="83784"/>
    <lineage>
        <taxon>Bacteria</taxon>
        <taxon>Pseudomonadati</taxon>
        <taxon>Pseudomonadota</taxon>
        <taxon>Betaproteobacteria</taxon>
        <taxon>Burkholderiales</taxon>
        <taxon>Burkholderiaceae</taxon>
        <taxon>Paraburkholderia</taxon>
    </lineage>
</organism>
<evidence type="ECO:0000256" key="2">
    <source>
        <dbReference type="ARBA" id="ARBA00022630"/>
    </source>
</evidence>
<gene>
    <name evidence="6" type="ORF">SAMN05192564_102456</name>
</gene>
<name>A0A1H4CSI2_9BURK</name>
<dbReference type="GO" id="GO:0008202">
    <property type="term" value="P:steroid metabolic process"/>
    <property type="evidence" value="ECO:0007669"/>
    <property type="project" value="UniProtKB-ARBA"/>
</dbReference>
<accession>A0A1H4CSI2</accession>
<dbReference type="InterPro" id="IPR036188">
    <property type="entry name" value="FAD/NAD-bd_sf"/>
</dbReference>
<evidence type="ECO:0000256" key="4">
    <source>
        <dbReference type="ARBA" id="ARBA00023002"/>
    </source>
</evidence>
<feature type="domain" description="FAD-dependent oxidoreductase 2 FAD-binding" evidence="5">
    <location>
        <begin position="27"/>
        <end position="259"/>
    </location>
</feature>
<dbReference type="EMBL" id="FNRQ01000002">
    <property type="protein sequence ID" value="SEA63249.1"/>
    <property type="molecule type" value="Genomic_DNA"/>
</dbReference>
<evidence type="ECO:0000313" key="6">
    <source>
        <dbReference type="EMBL" id="SEA63249.1"/>
    </source>
</evidence>
<dbReference type="STRING" id="83784.SAMN05192564_102456"/>
<dbReference type="Gene3D" id="3.50.50.60">
    <property type="entry name" value="FAD/NAD(P)-binding domain"/>
    <property type="match status" value="1"/>
</dbReference>
<proteinExistence type="predicted"/>
<comment type="cofactor">
    <cofactor evidence="1">
        <name>FAD</name>
        <dbReference type="ChEBI" id="CHEBI:57692"/>
    </cofactor>
</comment>
<dbReference type="InterPro" id="IPR003953">
    <property type="entry name" value="FAD-dep_OxRdtase_2_FAD-bd"/>
</dbReference>
<dbReference type="Gene3D" id="3.90.700.10">
    <property type="entry name" value="Succinate dehydrogenase/fumarate reductase flavoprotein, catalytic domain"/>
    <property type="match status" value="1"/>
</dbReference>
<dbReference type="AlphaFoldDB" id="A0A1H4CSI2"/>
<dbReference type="Pfam" id="PF00890">
    <property type="entry name" value="FAD_binding_2"/>
    <property type="match status" value="2"/>
</dbReference>
<evidence type="ECO:0000256" key="3">
    <source>
        <dbReference type="ARBA" id="ARBA00022827"/>
    </source>
</evidence>
<evidence type="ECO:0000256" key="1">
    <source>
        <dbReference type="ARBA" id="ARBA00001974"/>
    </source>
</evidence>
<keyword evidence="2" id="KW-0285">Flavoprotein</keyword>
<dbReference type="PRINTS" id="PR00411">
    <property type="entry name" value="PNDRDTASEI"/>
</dbReference>
<evidence type="ECO:0000313" key="7">
    <source>
        <dbReference type="Proteomes" id="UP000198638"/>
    </source>
</evidence>
<dbReference type="SUPFAM" id="SSF51905">
    <property type="entry name" value="FAD/NAD(P)-binding domain"/>
    <property type="match status" value="1"/>
</dbReference>
<dbReference type="PANTHER" id="PTHR43400">
    <property type="entry name" value="FUMARATE REDUCTASE"/>
    <property type="match status" value="1"/>
</dbReference>
<evidence type="ECO:0000259" key="5">
    <source>
        <dbReference type="Pfam" id="PF00890"/>
    </source>
</evidence>
<sequence length="520" mass="55678">MRSCDRLGAKKMLTRNRIYPPAGETVDVVVVGAGGAGLAAAIEAAESGARVVLLEKNDAPGGSTAWSIGSVSASQTPHQRAQGIADTPEAHWEDMPGFAGDLADRDNDALRRILCDAMPDTFQWLLDSGIRFMGPMPEPPHRVPRMHNVLPNSRSFIYHLVRRARRCGVDIRVRARVTELVLEQDGVRGVLVECGGSAARRIDARGGVILAAGDFTNSPELKARFMGPQEAKVDAVNPTATGDGQRMAERCGARILNGDLALGPEIRFIAPAKENFVRRLPPWRSLAAVMQWSMKHLPDAILRPFLMKFLTTALAPALALFEDGALLVNTRGERFGDETDRPAYRLPDQPDGIGYIVIDGRIAERYSRWPHFISTAPGVAYAYLADYRRNRPDVYREAATIDGLAAMTGMDAGALGASIAGAAGPNALARAPFIALGPVRAVFVHSEGGLRVDEQHRVIDAGGQPIAGLFAAGSTGQGGLLLKGHGHHLAWAFASGRRAGRLATMAAKRTSGSETRAETA</sequence>
<dbReference type="PANTHER" id="PTHR43400:SF10">
    <property type="entry name" value="3-OXOSTEROID 1-DEHYDROGENASE"/>
    <property type="match status" value="1"/>
</dbReference>